<protein>
    <submittedName>
        <fullName evidence="1">Uncharacterized protein</fullName>
    </submittedName>
</protein>
<comment type="caution">
    <text evidence="1">The sequence shown here is derived from an EMBL/GenBank/DDBJ whole genome shotgun (WGS) entry which is preliminary data.</text>
</comment>
<dbReference type="Proteomes" id="UP000216478">
    <property type="component" value="Unassembled WGS sequence"/>
</dbReference>
<evidence type="ECO:0000313" key="1">
    <source>
        <dbReference type="EMBL" id="OYR22727.1"/>
    </source>
</evidence>
<dbReference type="AlphaFoldDB" id="A0A256G6J0"/>
<organism evidence="1 2">
    <name type="scientific">Brucella grignonensis</name>
    <dbReference type="NCBI Taxonomy" id="94627"/>
    <lineage>
        <taxon>Bacteria</taxon>
        <taxon>Pseudomonadati</taxon>
        <taxon>Pseudomonadota</taxon>
        <taxon>Alphaproteobacteria</taxon>
        <taxon>Hyphomicrobiales</taxon>
        <taxon>Brucellaceae</taxon>
        <taxon>Brucella/Ochrobactrum group</taxon>
        <taxon>Brucella</taxon>
    </lineage>
</organism>
<feature type="non-terminal residue" evidence="1">
    <location>
        <position position="140"/>
    </location>
</feature>
<keyword evidence="2" id="KW-1185">Reference proteome</keyword>
<reference evidence="1 2" key="1">
    <citation type="submission" date="2017-07" db="EMBL/GenBank/DDBJ databases">
        <title>Phylogenetic study on the rhizospheric bacterium Ochrobactrum sp. A44.</title>
        <authorList>
            <person name="Krzyzanowska D.M."/>
            <person name="Ossowicki A."/>
            <person name="Rajewska M."/>
            <person name="Maciag T."/>
            <person name="Kaczynski Z."/>
            <person name="Czerwicka M."/>
            <person name="Jafra S."/>
        </authorList>
    </citation>
    <scope>NUCLEOTIDE SEQUENCE [LARGE SCALE GENOMIC DNA]</scope>
    <source>
        <strain evidence="1 2">OgA9a</strain>
    </source>
</reference>
<dbReference type="EMBL" id="NNRL01000073">
    <property type="protein sequence ID" value="OYR22727.1"/>
    <property type="molecule type" value="Genomic_DNA"/>
</dbReference>
<name>A0A256G6J0_9HYPH</name>
<gene>
    <name evidence="1" type="ORF">CEV33_4706</name>
</gene>
<accession>A0A256G6J0</accession>
<sequence>MTNSHEYSTSSAMSKRSITYRPGFLARLLPAGRWKLLLDRSRAASIRLKAENAIDLSCLDVTSISVSKALLWHTVEMRSRNRVDLLSVLGEEVATKLAADLYTIINNHLSELIGSEAGRRRRGGLRPVQANGRDRPARRW</sequence>
<evidence type="ECO:0000313" key="2">
    <source>
        <dbReference type="Proteomes" id="UP000216478"/>
    </source>
</evidence>
<proteinExistence type="predicted"/>